<name>V4AKA5_LOTGI</name>
<dbReference type="SUPFAM" id="SSF75704">
    <property type="entry name" value="Mitotic arrest deficient-like 1, Mad1"/>
    <property type="match status" value="1"/>
</dbReference>
<dbReference type="STRING" id="225164.V4AKA5"/>
<keyword evidence="9" id="KW-1185">Reference proteome</keyword>
<evidence type="ECO:0000256" key="5">
    <source>
        <dbReference type="ARBA" id="ARBA00023242"/>
    </source>
</evidence>
<sequence length="210" mass="24409">KKLEEEKFVLETRLEQRHLQGEYDPTKTKILHFTMNPAARAQKVREDNLEVLRSENEKLRRRVEILESSKGQVEDLTEQVETQLQHPSPNKQVEEMKALVKSEELKNKRLMEAFKKTSQEFREVCCQITGYKIDITSSNQYRLTSIYAQSLKDFLLFQQTAEGDIQMLGTDFSEGLQELIDLYLVQQDSVPAFLSSVTLELFSQKTMNLG</sequence>
<dbReference type="GeneID" id="20233737"/>
<dbReference type="GO" id="GO:0051315">
    <property type="term" value="P:attachment of mitotic spindle microtubules to kinetochore"/>
    <property type="evidence" value="ECO:0007669"/>
    <property type="project" value="TreeGrafter"/>
</dbReference>
<keyword evidence="5" id="KW-0539">Nucleus</keyword>
<reference evidence="8 9" key="1">
    <citation type="journal article" date="2013" name="Nature">
        <title>Insights into bilaterian evolution from three spiralian genomes.</title>
        <authorList>
            <person name="Simakov O."/>
            <person name="Marletaz F."/>
            <person name="Cho S.J."/>
            <person name="Edsinger-Gonzales E."/>
            <person name="Havlak P."/>
            <person name="Hellsten U."/>
            <person name="Kuo D.H."/>
            <person name="Larsson T."/>
            <person name="Lv J."/>
            <person name="Arendt D."/>
            <person name="Savage R."/>
            <person name="Osoegawa K."/>
            <person name="de Jong P."/>
            <person name="Grimwood J."/>
            <person name="Chapman J.A."/>
            <person name="Shapiro H."/>
            <person name="Aerts A."/>
            <person name="Otillar R.P."/>
            <person name="Terry A.Y."/>
            <person name="Boore J.L."/>
            <person name="Grigoriev I.V."/>
            <person name="Lindberg D.R."/>
            <person name="Seaver E.C."/>
            <person name="Weisblat D.A."/>
            <person name="Putnam N.H."/>
            <person name="Rokhsar D.S."/>
        </authorList>
    </citation>
    <scope>NUCLEOTIDE SEQUENCE [LARGE SCALE GENOMIC DNA]</scope>
</reference>
<comment type="similarity">
    <text evidence="2">Belongs to the MAD1 family.</text>
</comment>
<dbReference type="GO" id="GO:0005635">
    <property type="term" value="C:nuclear envelope"/>
    <property type="evidence" value="ECO:0007669"/>
    <property type="project" value="TreeGrafter"/>
</dbReference>
<dbReference type="Pfam" id="PF05557">
    <property type="entry name" value="MAD"/>
    <property type="match status" value="1"/>
</dbReference>
<evidence type="ECO:0000256" key="6">
    <source>
        <dbReference type="ARBA" id="ARBA00023306"/>
    </source>
</evidence>
<dbReference type="FunFam" id="3.30.457.60:FF:000002">
    <property type="entry name" value="Mitotic spindle assembly checkpoint protein MAD1"/>
    <property type="match status" value="1"/>
</dbReference>
<dbReference type="EMBL" id="KB199676">
    <property type="protein sequence ID" value="ESP04629.1"/>
    <property type="molecule type" value="Genomic_DNA"/>
</dbReference>
<dbReference type="AlphaFoldDB" id="V4AKA5"/>
<accession>V4AKA5</accession>
<feature type="coiled-coil region" evidence="7">
    <location>
        <begin position="42"/>
        <end position="113"/>
    </location>
</feature>
<dbReference type="GO" id="GO:0007094">
    <property type="term" value="P:mitotic spindle assembly checkpoint signaling"/>
    <property type="evidence" value="ECO:0007669"/>
    <property type="project" value="InterPro"/>
</dbReference>
<keyword evidence="6" id="KW-0131">Cell cycle</keyword>
<evidence type="ECO:0000313" key="8">
    <source>
        <dbReference type="EMBL" id="ESP04629.1"/>
    </source>
</evidence>
<keyword evidence="4" id="KW-0498">Mitosis</keyword>
<gene>
    <name evidence="8" type="ORF">LOTGIDRAFT_135898</name>
</gene>
<dbReference type="HOGENOM" id="CLU_072815_0_0_1"/>
<dbReference type="Proteomes" id="UP000030746">
    <property type="component" value="Unassembled WGS sequence"/>
</dbReference>
<dbReference type="GO" id="GO:0000776">
    <property type="term" value="C:kinetochore"/>
    <property type="evidence" value="ECO:0007669"/>
    <property type="project" value="TreeGrafter"/>
</dbReference>
<evidence type="ECO:0008006" key="10">
    <source>
        <dbReference type="Google" id="ProtNLM"/>
    </source>
</evidence>
<evidence type="ECO:0000313" key="9">
    <source>
        <dbReference type="Proteomes" id="UP000030746"/>
    </source>
</evidence>
<dbReference type="GO" id="GO:0051301">
    <property type="term" value="P:cell division"/>
    <property type="evidence" value="ECO:0007669"/>
    <property type="project" value="UniProtKB-KW"/>
</dbReference>
<protein>
    <recommendedName>
        <fullName evidence="10">Mitotic spindle assembly checkpoint protein MAD1</fullName>
    </recommendedName>
</protein>
<feature type="non-terminal residue" evidence="8">
    <location>
        <position position="1"/>
    </location>
</feature>
<organism evidence="8 9">
    <name type="scientific">Lottia gigantea</name>
    <name type="common">Giant owl limpet</name>
    <dbReference type="NCBI Taxonomy" id="225164"/>
    <lineage>
        <taxon>Eukaryota</taxon>
        <taxon>Metazoa</taxon>
        <taxon>Spiralia</taxon>
        <taxon>Lophotrochozoa</taxon>
        <taxon>Mollusca</taxon>
        <taxon>Gastropoda</taxon>
        <taxon>Patellogastropoda</taxon>
        <taxon>Lottioidea</taxon>
        <taxon>Lottiidae</taxon>
        <taxon>Lottia</taxon>
    </lineage>
</organism>
<dbReference type="CTD" id="20233737"/>
<dbReference type="PANTHER" id="PTHR23168:SF0">
    <property type="entry name" value="MITOTIC SPINDLE ASSEMBLY CHECKPOINT PROTEIN MAD1"/>
    <property type="match status" value="1"/>
</dbReference>
<dbReference type="KEGG" id="lgi:LOTGIDRAFT_135898"/>
<dbReference type="RefSeq" id="XP_009044672.1">
    <property type="nucleotide sequence ID" value="XM_009046424.1"/>
</dbReference>
<dbReference type="OMA" id="RRACCER"/>
<evidence type="ECO:0000256" key="1">
    <source>
        <dbReference type="ARBA" id="ARBA00004123"/>
    </source>
</evidence>
<evidence type="ECO:0000256" key="4">
    <source>
        <dbReference type="ARBA" id="ARBA00022776"/>
    </source>
</evidence>
<dbReference type="Gene3D" id="3.30.457.60">
    <property type="match status" value="1"/>
</dbReference>
<dbReference type="Gene3D" id="1.20.5.170">
    <property type="match status" value="1"/>
</dbReference>
<keyword evidence="7" id="KW-0175">Coiled coil</keyword>
<dbReference type="InterPro" id="IPR008672">
    <property type="entry name" value="Mad1"/>
</dbReference>
<dbReference type="GO" id="GO:0072686">
    <property type="term" value="C:mitotic spindle"/>
    <property type="evidence" value="ECO:0007669"/>
    <property type="project" value="TreeGrafter"/>
</dbReference>
<keyword evidence="3" id="KW-0132">Cell division</keyword>
<evidence type="ECO:0000256" key="7">
    <source>
        <dbReference type="SAM" id="Coils"/>
    </source>
</evidence>
<dbReference type="Gene3D" id="6.10.250.90">
    <property type="match status" value="1"/>
</dbReference>
<evidence type="ECO:0000256" key="3">
    <source>
        <dbReference type="ARBA" id="ARBA00022618"/>
    </source>
</evidence>
<dbReference type="PANTHER" id="PTHR23168">
    <property type="entry name" value="MITOTIC SPINDLE ASSEMBLY CHECKPOINT PROTEIN MAD1 MITOTIC ARREST DEFICIENT-LIKE PROTEIN 1"/>
    <property type="match status" value="1"/>
</dbReference>
<evidence type="ECO:0000256" key="2">
    <source>
        <dbReference type="ARBA" id="ARBA00008029"/>
    </source>
</evidence>
<dbReference type="OrthoDB" id="331602at2759"/>
<proteinExistence type="inferred from homology"/>
<comment type="subcellular location">
    <subcellularLocation>
        <location evidence="1">Nucleus</location>
    </subcellularLocation>
</comment>